<gene>
    <name evidence="1" type="primary">cirA_1</name>
    <name evidence="1" type="ORF">FVB9532_00247</name>
</gene>
<protein>
    <submittedName>
        <fullName evidence="1">Colicin I receptor</fullName>
    </submittedName>
</protein>
<sequence length="785" mass="86735">MKLVQFLMMIISLSCFSQENIALKGKITSAGKPVPFTHISIEGSSKGTSATINGDYLLEVEPGTYTLKVQAVGFKTKTLTISTSNYTDKNLGIELDEDMLGLDNVVISATRNRVNVKKTPVVVNVLSPKLFNATQSIAVAESLNYQPGVRVETNCQNCGFTQVRLNGLDGSYTQVIINSRSVFSALNSVYGLEQIPTSILDRIEVVRSGGSALYGSNAIAGTVNIITKDPVLNSWEVSSNFGLIDGKTADRTFNANTSVVSEDLNSGITVYGLKRDRDSYDANDDGFSEITELTNTSLGTKSFLKPNENSKITLDLTALEEYRRGGDRLYLAPHLTDITEELNHNTIMGGITYEISNDAKTNNFSVYASGQHTDRKSFYGGLGGGRTKQDSITAANAYGNTDDLALLFGVQFTRHFKNNDVLTVGTEYNINSTEDNISGYNRYIDQEVHSLGTFAQYEWKPTAQFTALVGSRLDYVNVEGDYHIQQVKRTSKIDQTVLSPRFTVLYNFAENWRFRGGYARGFRAPQAFNEDLHISSVGGEPQFVILSKNLETEYSNAFTASFNYSNNFKKLQTNFLLEGFYTDLENPFTSVSTGASLPNGSILEEVRNGSGAYVAGANFELGISPSSKFTFQMGGTLQQSKYRENQVLFEADGSNAAETDIVIQDFVRNPSVYGYLNTNWKVLEESSIDITGTYTGKMTIPLVISDNGFLQLNESNPFYDLNLKLNHHIDLSESFQLNIFGGLKNIFNSYQNDFDTGATRDSDYIYGPSQPRTFFFGIKFGNLHD</sequence>
<proteinExistence type="predicted"/>
<dbReference type="EMBL" id="CABVMM010000001">
    <property type="protein sequence ID" value="VVU98998.1"/>
    <property type="molecule type" value="Genomic_DNA"/>
</dbReference>
<name>A0AC61Y3G1_9FLAO</name>
<keyword evidence="1" id="KW-0675">Receptor</keyword>
<reference evidence="1" key="1">
    <citation type="submission" date="2019-09" db="EMBL/GenBank/DDBJ databases">
        <authorList>
            <person name="Rodrigo-Torres L."/>
            <person name="Arahal R. D."/>
            <person name="Lucena T."/>
        </authorList>
    </citation>
    <scope>NUCLEOTIDE SEQUENCE</scope>
    <source>
        <strain evidence="1">ISS653</strain>
    </source>
</reference>
<comment type="caution">
    <text evidence="1">The sequence shown here is derived from an EMBL/GenBank/DDBJ whole genome shotgun (WGS) entry which is preliminary data.</text>
</comment>
<organism evidence="1 2">
    <name type="scientific">Mesonia oceanica</name>
    <dbReference type="NCBI Taxonomy" id="2687242"/>
    <lineage>
        <taxon>Bacteria</taxon>
        <taxon>Pseudomonadati</taxon>
        <taxon>Bacteroidota</taxon>
        <taxon>Flavobacteriia</taxon>
        <taxon>Flavobacteriales</taxon>
        <taxon>Flavobacteriaceae</taxon>
        <taxon>Mesonia</taxon>
    </lineage>
</organism>
<dbReference type="Proteomes" id="UP000356253">
    <property type="component" value="Unassembled WGS sequence"/>
</dbReference>
<evidence type="ECO:0000313" key="1">
    <source>
        <dbReference type="EMBL" id="VVU98998.1"/>
    </source>
</evidence>
<keyword evidence="2" id="KW-1185">Reference proteome</keyword>
<accession>A0AC61Y3G1</accession>
<evidence type="ECO:0000313" key="2">
    <source>
        <dbReference type="Proteomes" id="UP000356253"/>
    </source>
</evidence>